<keyword evidence="3" id="KW-1185">Reference proteome</keyword>
<feature type="transmembrane region" description="Helical" evidence="1">
    <location>
        <begin position="259"/>
        <end position="279"/>
    </location>
</feature>
<evidence type="ECO:0000313" key="3">
    <source>
        <dbReference type="Proteomes" id="UP000198736"/>
    </source>
</evidence>
<dbReference type="Proteomes" id="UP000198736">
    <property type="component" value="Unassembled WGS sequence"/>
</dbReference>
<evidence type="ECO:0000313" key="2">
    <source>
        <dbReference type="EMBL" id="CUS34677.1"/>
    </source>
</evidence>
<feature type="transmembrane region" description="Helical" evidence="1">
    <location>
        <begin position="194"/>
        <end position="215"/>
    </location>
</feature>
<feature type="transmembrane region" description="Helical" evidence="1">
    <location>
        <begin position="291"/>
        <end position="313"/>
    </location>
</feature>
<dbReference type="AlphaFoldDB" id="A0A0S4LAX9"/>
<keyword evidence="1" id="KW-0472">Membrane</keyword>
<feature type="transmembrane region" description="Helical" evidence="1">
    <location>
        <begin position="91"/>
        <end position="111"/>
    </location>
</feature>
<sequence length="423" mass="47760">MAPLGLLLHVVVGIMTTALQSVHAEFSDHRGFSLFEGDLVSRVFAALDMGTYRALDLVKRSLLLIAVTWIPLALLAIVSEVHWIQPPGQNFFLDFAAYGQLLIGLPMFLVAERVIDGQTRDAARCFLTTGVVEVGDAVRLFHLNGRVEQLRKRLGPELVCIVLAYGVTAAWMIPEMQNDRNTWHAMDPINHRQSLTWPGLYLFAVVGPLTTYWWLRWSWKIGIWSWYLYRLSRLRLNLVASHPDKTGGIGFLSDAQTKFGLVILAYGISYVAPTILYKLKFEGATIFVLSVWGYAASFVIGAPLLFTLPLFMFTKQLYHAKSRALEMFQERSMERAKAFEEKWLKACTSGHYELMSGSDLAGLNALNQVYDHIHKMRVVPFDLRSFSELVGSALGPMVPLLPYIVDLPEPWLKAIEEGKKLLR</sequence>
<organism evidence="2 3">
    <name type="scientific">Candidatus Nitrospira nitrificans</name>
    <dbReference type="NCBI Taxonomy" id="1742973"/>
    <lineage>
        <taxon>Bacteria</taxon>
        <taxon>Pseudomonadati</taxon>
        <taxon>Nitrospirota</taxon>
        <taxon>Nitrospiria</taxon>
        <taxon>Nitrospirales</taxon>
        <taxon>Nitrospiraceae</taxon>
        <taxon>Nitrospira</taxon>
    </lineage>
</organism>
<evidence type="ECO:0000256" key="1">
    <source>
        <dbReference type="SAM" id="Phobius"/>
    </source>
</evidence>
<protein>
    <submittedName>
        <fullName evidence="2">Uncharacterized protein</fullName>
    </submittedName>
</protein>
<dbReference type="EMBL" id="CZPZ01000010">
    <property type="protein sequence ID" value="CUS34677.1"/>
    <property type="molecule type" value="Genomic_DNA"/>
</dbReference>
<keyword evidence="1" id="KW-1133">Transmembrane helix</keyword>
<feature type="transmembrane region" description="Helical" evidence="1">
    <location>
        <begin position="154"/>
        <end position="174"/>
    </location>
</feature>
<proteinExistence type="predicted"/>
<reference evidence="3" key="1">
    <citation type="submission" date="2015-10" db="EMBL/GenBank/DDBJ databases">
        <authorList>
            <person name="Luecker S."/>
            <person name="Luecker S."/>
        </authorList>
    </citation>
    <scope>NUCLEOTIDE SEQUENCE [LARGE SCALE GENOMIC DNA]</scope>
</reference>
<keyword evidence="1" id="KW-0812">Transmembrane</keyword>
<feature type="transmembrane region" description="Helical" evidence="1">
    <location>
        <begin position="62"/>
        <end position="85"/>
    </location>
</feature>
<gene>
    <name evidence="2" type="ORF">COMA2_180027</name>
</gene>
<name>A0A0S4LAX9_9BACT</name>
<accession>A0A0S4LAX9</accession>